<dbReference type="PANTHER" id="PTHR37305:SF1">
    <property type="entry name" value="MEMBRANE PROTEIN"/>
    <property type="match status" value="1"/>
</dbReference>
<feature type="transmembrane region" description="Helical" evidence="2">
    <location>
        <begin position="372"/>
        <end position="392"/>
    </location>
</feature>
<feature type="compositionally biased region" description="Pro residues" evidence="1">
    <location>
        <begin position="28"/>
        <end position="46"/>
    </location>
</feature>
<feature type="transmembrane region" description="Helical" evidence="2">
    <location>
        <begin position="279"/>
        <end position="301"/>
    </location>
</feature>
<accession>A0ABY7J376</accession>
<feature type="region of interest" description="Disordered" evidence="1">
    <location>
        <begin position="165"/>
        <end position="215"/>
    </location>
</feature>
<keyword evidence="2" id="KW-0812">Transmembrane</keyword>
<dbReference type="EMBL" id="CP114203">
    <property type="protein sequence ID" value="WAU04552.1"/>
    <property type="molecule type" value="Genomic_DNA"/>
</dbReference>
<gene>
    <name evidence="3" type="ORF">STRNI_002832</name>
</gene>
<feature type="compositionally biased region" description="Low complexity" evidence="1">
    <location>
        <begin position="165"/>
        <end position="177"/>
    </location>
</feature>
<dbReference type="Proteomes" id="UP001210169">
    <property type="component" value="Chromosome"/>
</dbReference>
<feature type="transmembrane region" description="Helical" evidence="2">
    <location>
        <begin position="399"/>
        <end position="418"/>
    </location>
</feature>
<reference evidence="3 4" key="1">
    <citation type="submission" date="2022-12" db="EMBL/GenBank/DDBJ databases">
        <authorList>
            <person name="Ruckert C."/>
            <person name="Busche T."/>
            <person name="Kalinowski J."/>
            <person name="Wittmann C."/>
        </authorList>
    </citation>
    <scope>NUCLEOTIDE SEQUENCE [LARGE SCALE GENOMIC DNA]</scope>
    <source>
        <strain evidence="3 4">DSM 40276</strain>
    </source>
</reference>
<feature type="transmembrane region" description="Helical" evidence="2">
    <location>
        <begin position="329"/>
        <end position="352"/>
    </location>
</feature>
<evidence type="ECO:0000256" key="2">
    <source>
        <dbReference type="SAM" id="Phobius"/>
    </source>
</evidence>
<evidence type="ECO:0000313" key="4">
    <source>
        <dbReference type="Proteomes" id="UP001210169"/>
    </source>
</evidence>
<feature type="compositionally biased region" description="Pro residues" evidence="1">
    <location>
        <begin position="1"/>
        <end position="15"/>
    </location>
</feature>
<sequence>MTSPQQPQPQPQPEPGPHDTGAQEQPAPAAPPMPPAAPQGMPPQTPPAQQQPAQQPAPEQPAPAKEAGTMMLQAQAAPGQPAPAKEAGTMMLQAQGQPPAQGQAPQAQAPAQGGQAPAPAQGQAPAQPAPAREAGTMMLQAQQYPEPRPLAAHGPGKEAGTMMLQAQAPAQAQAPVQAPAPPQAQAPAQPQQPQNQPQQPPAQPHPQQSFAGAGGYVSSIPVRPTHLGHALLSEWTKIRSVRSTMWTLGVMVLLTVGIGLLTGAVIAGHSDSLGPESPLNYGTFGMMMGLIPLITLGVLVISSEYSTGMIRTTLTASPARARVLTAKAIVFFALSFVVTLVTTTVVAVAQYSMLSDMAKSAPTGAEWFKATVGVSLFTAMIGLLALAVGALLRHSAGAITLMVGVYLLPLVLAIFMQAESLKDIQTWLLEYALPSQLNVMYDVALTSSGPSGWEPLWIVTGLAAVTLGSAYAVIHKRDV</sequence>
<proteinExistence type="predicted"/>
<name>A0ABY7J376_STRNI</name>
<feature type="transmembrane region" description="Helical" evidence="2">
    <location>
        <begin position="245"/>
        <end position="267"/>
    </location>
</feature>
<organism evidence="3 4">
    <name type="scientific">Streptomyces nigrescens</name>
    <dbReference type="NCBI Taxonomy" id="1920"/>
    <lineage>
        <taxon>Bacteria</taxon>
        <taxon>Bacillati</taxon>
        <taxon>Actinomycetota</taxon>
        <taxon>Actinomycetes</taxon>
        <taxon>Kitasatosporales</taxon>
        <taxon>Streptomycetaceae</taxon>
        <taxon>Streptomyces</taxon>
    </lineage>
</organism>
<keyword evidence="2" id="KW-1133">Transmembrane helix</keyword>
<feature type="transmembrane region" description="Helical" evidence="2">
    <location>
        <begin position="456"/>
        <end position="474"/>
    </location>
</feature>
<evidence type="ECO:0000256" key="1">
    <source>
        <dbReference type="SAM" id="MobiDB-lite"/>
    </source>
</evidence>
<keyword evidence="2" id="KW-0472">Membrane</keyword>
<feature type="region of interest" description="Disordered" evidence="1">
    <location>
        <begin position="1"/>
        <end position="134"/>
    </location>
</feature>
<feature type="compositionally biased region" description="Low complexity" evidence="1">
    <location>
        <begin position="93"/>
        <end position="131"/>
    </location>
</feature>
<feature type="compositionally biased region" description="Low complexity" evidence="1">
    <location>
        <begin position="47"/>
        <end position="57"/>
    </location>
</feature>
<feature type="compositionally biased region" description="Low complexity" evidence="1">
    <location>
        <begin position="185"/>
        <end position="197"/>
    </location>
</feature>
<dbReference type="PANTHER" id="PTHR37305">
    <property type="entry name" value="INTEGRAL MEMBRANE PROTEIN-RELATED"/>
    <property type="match status" value="1"/>
</dbReference>
<keyword evidence="4" id="KW-1185">Reference proteome</keyword>
<evidence type="ECO:0000313" key="3">
    <source>
        <dbReference type="EMBL" id="WAU04552.1"/>
    </source>
</evidence>
<protein>
    <submittedName>
        <fullName evidence="3">ABC transporter permease subunit</fullName>
    </submittedName>
</protein>
<feature type="compositionally biased region" description="Low complexity" evidence="1">
    <location>
        <begin position="73"/>
        <end position="84"/>
    </location>
</feature>